<protein>
    <submittedName>
        <fullName evidence="3">Uncharacterized protein</fullName>
    </submittedName>
</protein>
<dbReference type="RefSeq" id="WP_118922676.1">
    <property type="nucleotide sequence ID" value="NZ_QXGH01000009.1"/>
</dbReference>
<dbReference type="PROSITE" id="PS51257">
    <property type="entry name" value="PROKAR_LIPOPROTEIN"/>
    <property type="match status" value="1"/>
</dbReference>
<proteinExistence type="predicted"/>
<evidence type="ECO:0000256" key="2">
    <source>
        <dbReference type="SAM" id="SignalP"/>
    </source>
</evidence>
<sequence length="186" mass="19543">MKRTLGMCLAALLLLTACGPDDGPDEGPDEDTAAGDRESTSDAGAGTRVTAKDDSLSLELPEGWEEIDRELPGAVVLAATEAGDETQQLIVSRYDGADTAENEAIFSATGISEQGGVCERLDDDTTYGEPGLAFDCAFTEPEVFRKVLVPVAGENESAVVLVQLTVTSLAETASVVTPMLESIEWE</sequence>
<feature type="signal peptide" evidence="2">
    <location>
        <begin position="1"/>
        <end position="23"/>
    </location>
</feature>
<feature type="chain" id="PRO_5019508350" evidence="2">
    <location>
        <begin position="24"/>
        <end position="186"/>
    </location>
</feature>
<accession>A0A417Y910</accession>
<dbReference type="Proteomes" id="UP000283644">
    <property type="component" value="Unassembled WGS sequence"/>
</dbReference>
<evidence type="ECO:0000313" key="3">
    <source>
        <dbReference type="EMBL" id="RHW28944.1"/>
    </source>
</evidence>
<reference evidence="3 4" key="1">
    <citation type="submission" date="2018-09" db="EMBL/GenBank/DDBJ databases">
        <title>Genome sequencing of Nocardioides immobilis CCTCC AB 2017083 for comparison to Nocardioides silvaticus.</title>
        <authorList>
            <person name="Li C."/>
            <person name="Wang G."/>
        </authorList>
    </citation>
    <scope>NUCLEOTIDE SEQUENCE [LARGE SCALE GENOMIC DNA]</scope>
    <source>
        <strain evidence="3 4">CCTCC AB 2017083</strain>
    </source>
</reference>
<dbReference type="Gene3D" id="3.40.1000.10">
    <property type="entry name" value="Mog1/PsbP, alpha/beta/alpha sandwich"/>
    <property type="match status" value="1"/>
</dbReference>
<keyword evidence="4" id="KW-1185">Reference proteome</keyword>
<dbReference type="OrthoDB" id="3786564at2"/>
<organism evidence="3 4">
    <name type="scientific">Nocardioides immobilis</name>
    <dbReference type="NCBI Taxonomy" id="2049295"/>
    <lineage>
        <taxon>Bacteria</taxon>
        <taxon>Bacillati</taxon>
        <taxon>Actinomycetota</taxon>
        <taxon>Actinomycetes</taxon>
        <taxon>Propionibacteriales</taxon>
        <taxon>Nocardioidaceae</taxon>
        <taxon>Nocardioides</taxon>
    </lineage>
</organism>
<name>A0A417Y910_9ACTN</name>
<evidence type="ECO:0000313" key="4">
    <source>
        <dbReference type="Proteomes" id="UP000283644"/>
    </source>
</evidence>
<gene>
    <name evidence="3" type="ORF">D0Z08_03690</name>
</gene>
<feature type="compositionally biased region" description="Acidic residues" evidence="1">
    <location>
        <begin position="22"/>
        <end position="33"/>
    </location>
</feature>
<feature type="region of interest" description="Disordered" evidence="1">
    <location>
        <begin position="20"/>
        <end position="54"/>
    </location>
</feature>
<dbReference type="EMBL" id="QXGH01000009">
    <property type="protein sequence ID" value="RHW28944.1"/>
    <property type="molecule type" value="Genomic_DNA"/>
</dbReference>
<comment type="caution">
    <text evidence="3">The sequence shown here is derived from an EMBL/GenBank/DDBJ whole genome shotgun (WGS) entry which is preliminary data.</text>
</comment>
<evidence type="ECO:0000256" key="1">
    <source>
        <dbReference type="SAM" id="MobiDB-lite"/>
    </source>
</evidence>
<dbReference type="AlphaFoldDB" id="A0A417Y910"/>
<keyword evidence="2" id="KW-0732">Signal</keyword>